<dbReference type="Gene3D" id="2.30.40.10">
    <property type="entry name" value="Urease, subunit C, domain 1"/>
    <property type="match status" value="1"/>
</dbReference>
<dbReference type="InterPro" id="IPR002195">
    <property type="entry name" value="Dihydroorotase_CS"/>
</dbReference>
<gene>
    <name evidence="6" type="primary">pyrC</name>
    <name evidence="8" type="ordered locus">CHAB381_0965</name>
</gene>
<feature type="binding site" evidence="6">
    <location>
        <position position="176"/>
    </location>
    <ligand>
        <name>Zn(2+)</name>
        <dbReference type="ChEBI" id="CHEBI:29105"/>
        <label>2</label>
    </ligand>
</feature>
<comment type="pathway">
    <text evidence="6">Pyrimidine metabolism; UMP biosynthesis via de novo pathway; (S)-dihydroorotate from bicarbonate: step 3/3.</text>
</comment>
<dbReference type="SUPFAM" id="SSF51556">
    <property type="entry name" value="Metallo-dependent hydrolases"/>
    <property type="match status" value="1"/>
</dbReference>
<comment type="similarity">
    <text evidence="2 6">Belongs to the metallo-dependent hydrolases superfamily. DHOase family. Class I DHOase subfamily.</text>
</comment>
<evidence type="ECO:0000256" key="4">
    <source>
        <dbReference type="ARBA" id="ARBA00022801"/>
    </source>
</evidence>
<evidence type="ECO:0000256" key="5">
    <source>
        <dbReference type="ARBA" id="ARBA00022975"/>
    </source>
</evidence>
<keyword evidence="4 6" id="KW-0378">Hydrolase</keyword>
<name>A7I1Y5_CAMHC</name>
<dbReference type="STRING" id="360107.CHAB381_0965"/>
<dbReference type="HAMAP" id="MF_00220_B">
    <property type="entry name" value="PyrC_classI_B"/>
    <property type="match status" value="1"/>
</dbReference>
<dbReference type="RefSeq" id="WP_012108819.1">
    <property type="nucleotide sequence ID" value="NC_009714.1"/>
</dbReference>
<keyword evidence="3 6" id="KW-0479">Metal-binding</keyword>
<feature type="binding site" evidence="6">
    <location>
        <position position="302"/>
    </location>
    <ligand>
        <name>Zn(2+)</name>
        <dbReference type="ChEBI" id="CHEBI:29105"/>
        <label>1</label>
    </ligand>
</feature>
<comment type="caution">
    <text evidence="6">Lacks conserved residue(s) required for the propagation of feature annotation.</text>
</comment>
<dbReference type="eggNOG" id="COG0044">
    <property type="taxonomic scope" value="Bacteria"/>
</dbReference>
<accession>A7I1Y5</accession>
<feature type="binding site" evidence="6">
    <location>
        <position position="149"/>
    </location>
    <ligand>
        <name>Zn(2+)</name>
        <dbReference type="ChEBI" id="CHEBI:29105"/>
        <label>2</label>
    </ligand>
</feature>
<dbReference type="NCBIfam" id="TIGR00857">
    <property type="entry name" value="pyrC_multi"/>
    <property type="match status" value="1"/>
</dbReference>
<dbReference type="PROSITE" id="PS00483">
    <property type="entry name" value="DIHYDROOROTASE_2"/>
    <property type="match status" value="1"/>
</dbReference>
<comment type="cofactor">
    <cofactor evidence="6">
        <name>Zn(2+)</name>
        <dbReference type="ChEBI" id="CHEBI:29105"/>
    </cofactor>
    <text evidence="6">Binds 2 Zn(2+) ions per subunit.</text>
</comment>
<feature type="binding site" evidence="6">
    <location>
        <position position="229"/>
    </location>
    <ligand>
        <name>Zn(2+)</name>
        <dbReference type="ChEBI" id="CHEBI:29105"/>
        <label>2</label>
    </ligand>
</feature>
<dbReference type="PANTHER" id="PTHR43668">
    <property type="entry name" value="ALLANTOINASE"/>
    <property type="match status" value="1"/>
</dbReference>
<evidence type="ECO:0000256" key="2">
    <source>
        <dbReference type="ARBA" id="ARBA00010286"/>
    </source>
</evidence>
<feature type="binding site" evidence="6">
    <location>
        <position position="59"/>
    </location>
    <ligand>
        <name>Zn(2+)</name>
        <dbReference type="ChEBI" id="CHEBI:29105"/>
        <label>1</label>
    </ligand>
</feature>
<dbReference type="Proteomes" id="UP000002407">
    <property type="component" value="Chromosome"/>
</dbReference>
<dbReference type="GO" id="GO:0004038">
    <property type="term" value="F:allantoinase activity"/>
    <property type="evidence" value="ECO:0007669"/>
    <property type="project" value="TreeGrafter"/>
</dbReference>
<dbReference type="GO" id="GO:0004151">
    <property type="term" value="F:dihydroorotase activity"/>
    <property type="evidence" value="ECO:0007669"/>
    <property type="project" value="UniProtKB-UniRule"/>
</dbReference>
<feature type="binding site" evidence="6">
    <location>
        <position position="306"/>
    </location>
    <ligand>
        <name>substrate</name>
    </ligand>
</feature>
<feature type="binding site" evidence="6">
    <location>
        <position position="91"/>
    </location>
    <ligand>
        <name>substrate</name>
    </ligand>
</feature>
<feature type="binding site" evidence="6">
    <location>
        <begin position="59"/>
        <end position="61"/>
    </location>
    <ligand>
        <name>substrate</name>
    </ligand>
</feature>
<dbReference type="InterPro" id="IPR032466">
    <property type="entry name" value="Metal_Hydrolase"/>
</dbReference>
<dbReference type="CDD" id="cd01317">
    <property type="entry name" value="DHOase_IIa"/>
    <property type="match status" value="1"/>
</dbReference>
<feature type="binding site" evidence="6">
    <location>
        <position position="57"/>
    </location>
    <ligand>
        <name>Zn(2+)</name>
        <dbReference type="ChEBI" id="CHEBI:29105"/>
        <label>1</label>
    </ligand>
</feature>
<dbReference type="Gene3D" id="3.20.20.140">
    <property type="entry name" value="Metal-dependent hydrolases"/>
    <property type="match status" value="1"/>
</dbReference>
<dbReference type="OrthoDB" id="9803027at2"/>
<protein>
    <recommendedName>
        <fullName evidence="6">Dihydroorotase</fullName>
        <shortName evidence="6">DHOase</shortName>
        <ecNumber evidence="6">3.5.2.3</ecNumber>
    </recommendedName>
</protein>
<evidence type="ECO:0000256" key="3">
    <source>
        <dbReference type="ARBA" id="ARBA00022723"/>
    </source>
</evidence>
<organism evidence="8 9">
    <name type="scientific">Campylobacter hominis (strain ATCC BAA-381 / DSM 21671 / CCUG 45161 / LMG 19568 / NCTC 13146 / CH001A)</name>
    <dbReference type="NCBI Taxonomy" id="360107"/>
    <lineage>
        <taxon>Bacteria</taxon>
        <taxon>Pseudomonadati</taxon>
        <taxon>Campylobacterota</taxon>
        <taxon>Epsilonproteobacteria</taxon>
        <taxon>Campylobacterales</taxon>
        <taxon>Campylobacteraceae</taxon>
        <taxon>Campylobacter</taxon>
    </lineage>
</organism>
<feature type="domain" description="Dihydroorotase catalytic" evidence="7">
    <location>
        <begin position="47"/>
        <end position="232"/>
    </location>
</feature>
<dbReference type="InterPro" id="IPR004722">
    <property type="entry name" value="DHOase"/>
</dbReference>
<feature type="binding site" evidence="6">
    <location>
        <begin position="320"/>
        <end position="321"/>
    </location>
    <ligand>
        <name>substrate</name>
    </ligand>
</feature>
<evidence type="ECO:0000256" key="6">
    <source>
        <dbReference type="HAMAP-Rule" id="MF_00220"/>
    </source>
</evidence>
<dbReference type="HOGENOM" id="CLU_015572_1_0_7"/>
<dbReference type="GO" id="GO:0008270">
    <property type="term" value="F:zinc ion binding"/>
    <property type="evidence" value="ECO:0007669"/>
    <property type="project" value="UniProtKB-UniRule"/>
</dbReference>
<dbReference type="InterPro" id="IPR050138">
    <property type="entry name" value="DHOase/Allantoinase_Hydrolase"/>
</dbReference>
<feature type="binding site" evidence="6">
    <location>
        <position position="149"/>
    </location>
    <ligand>
        <name>Zn(2+)</name>
        <dbReference type="ChEBI" id="CHEBI:29105"/>
        <label>1</label>
    </ligand>
</feature>
<dbReference type="InterPro" id="IPR011059">
    <property type="entry name" value="Metal-dep_hydrolase_composite"/>
</dbReference>
<dbReference type="UniPathway" id="UPA00070">
    <property type="reaction ID" value="UER00117"/>
</dbReference>
<dbReference type="KEGG" id="cha:CHAB381_0965"/>
<evidence type="ECO:0000313" key="8">
    <source>
        <dbReference type="EMBL" id="ABS51458.1"/>
    </source>
</evidence>
<dbReference type="EC" id="3.5.2.3" evidence="6"/>
<dbReference type="PROSITE" id="PS00482">
    <property type="entry name" value="DIHYDROOROTASE_1"/>
    <property type="match status" value="1"/>
</dbReference>
<dbReference type="GO" id="GO:0006145">
    <property type="term" value="P:purine nucleobase catabolic process"/>
    <property type="evidence" value="ECO:0007669"/>
    <property type="project" value="TreeGrafter"/>
</dbReference>
<sequence length="426" mass="46648">MKILIKNGTVINATGRQKINVLIENDKILKLTNSDEKADKIIDAKEKLVMPGLIDMHVHFRDPGFEYKDDINTGSECAVAGGVTTCMCMANTNPVNDNRTITEAMIKKAKAKGLIDLLPIGAITKDFEGKKIVEMGDMIEGGCVAFSDDGLPVTDSSVMRQALEYSAYFGTFVINHCEDCSLCHGGVMNEGKVSAILGLKGMASEKEEIMVARDLLLAKKTGGHIHIAHVSSLWSLKLIEQAKKDGINVTCEVTPHHFSFDENRLITYDTNYKMSPPLRTNKDLAAIRTALKNGMIDVIATDHAPHSWDDKFVEFDKAPFGILGLQTLVPLTLNLVKEGIISLEKMVSLCSARPAEILNIKNKGEIKAGNIADIAIIDPDLKYIYDKNLNKSKSINSPLFNKELTGAAICTIKNGRVVFEFPNIVA</sequence>
<dbReference type="InterPro" id="IPR024403">
    <property type="entry name" value="DHOase_cat"/>
</dbReference>
<dbReference type="Pfam" id="PF12890">
    <property type="entry name" value="DHOase"/>
    <property type="match status" value="1"/>
</dbReference>
<dbReference type="EMBL" id="CP000776">
    <property type="protein sequence ID" value="ABS51458.1"/>
    <property type="molecule type" value="Genomic_DNA"/>
</dbReference>
<evidence type="ECO:0000313" key="9">
    <source>
        <dbReference type="Proteomes" id="UP000002407"/>
    </source>
</evidence>
<dbReference type="GO" id="GO:0005737">
    <property type="term" value="C:cytoplasm"/>
    <property type="evidence" value="ECO:0007669"/>
    <property type="project" value="TreeGrafter"/>
</dbReference>
<feature type="active site" evidence="6">
    <location>
        <position position="302"/>
    </location>
</feature>
<keyword evidence="6" id="KW-0862">Zinc</keyword>
<evidence type="ECO:0000256" key="1">
    <source>
        <dbReference type="ARBA" id="ARBA00002368"/>
    </source>
</evidence>
<comment type="function">
    <text evidence="1 6">Catalyzes the reversible cyclization of carbamoyl aspartate to dihydroorotate.</text>
</comment>
<keyword evidence="5 6" id="KW-0665">Pyrimidine biosynthesis</keyword>
<dbReference type="MEROPS" id="M38.972"/>
<dbReference type="GO" id="GO:0044205">
    <property type="term" value="P:'de novo' UMP biosynthetic process"/>
    <property type="evidence" value="ECO:0007669"/>
    <property type="project" value="UniProtKB-UniRule"/>
</dbReference>
<dbReference type="SUPFAM" id="SSF51338">
    <property type="entry name" value="Composite domain of metallo-dependent hydrolases"/>
    <property type="match status" value="1"/>
</dbReference>
<dbReference type="AlphaFoldDB" id="A7I1Y5"/>
<keyword evidence="9" id="KW-1185">Reference proteome</keyword>
<reference evidence="9" key="1">
    <citation type="submission" date="2007-07" db="EMBL/GenBank/DDBJ databases">
        <title>Complete genome sequence of Campylobacter hominis ATCC BAA-381, a commensal isolated from the human gastrointestinal tract.</title>
        <authorList>
            <person name="Fouts D.E."/>
            <person name="Mongodin E.F."/>
            <person name="Puiu D."/>
            <person name="Sebastian Y."/>
            <person name="Miller W.G."/>
            <person name="Mandrell R.E."/>
            <person name="Nelson K.E."/>
        </authorList>
    </citation>
    <scope>NUCLEOTIDE SEQUENCE [LARGE SCALE GENOMIC DNA]</scope>
    <source>
        <strain evidence="9">ATCC BAA-381 / LMG 19568 / NCTC 13146 / CH001A</strain>
    </source>
</reference>
<evidence type="ECO:0000259" key="7">
    <source>
        <dbReference type="Pfam" id="PF12890"/>
    </source>
</evidence>
<comment type="catalytic activity">
    <reaction evidence="6">
        <text>(S)-dihydroorotate + H2O = N-carbamoyl-L-aspartate + H(+)</text>
        <dbReference type="Rhea" id="RHEA:24296"/>
        <dbReference type="ChEBI" id="CHEBI:15377"/>
        <dbReference type="ChEBI" id="CHEBI:15378"/>
        <dbReference type="ChEBI" id="CHEBI:30864"/>
        <dbReference type="ChEBI" id="CHEBI:32814"/>
        <dbReference type="EC" id="3.5.2.3"/>
    </reaction>
</comment>
<dbReference type="PANTHER" id="PTHR43668:SF2">
    <property type="entry name" value="ALLANTOINASE"/>
    <property type="match status" value="1"/>
</dbReference>
<proteinExistence type="inferred from homology"/>